<protein>
    <recommendedName>
        <fullName evidence="2">MFS transporter</fullName>
    </recommendedName>
</protein>
<feature type="non-terminal residue" evidence="1">
    <location>
        <position position="90"/>
    </location>
</feature>
<accession>A0A6J4JWQ4</accession>
<evidence type="ECO:0008006" key="2">
    <source>
        <dbReference type="Google" id="ProtNLM"/>
    </source>
</evidence>
<gene>
    <name evidence="1" type="ORF">AVDCRST_MAG11-3</name>
</gene>
<evidence type="ECO:0000313" key="1">
    <source>
        <dbReference type="EMBL" id="CAA9289340.1"/>
    </source>
</evidence>
<dbReference type="EMBL" id="CADCTU010000001">
    <property type="protein sequence ID" value="CAA9289340.1"/>
    <property type="molecule type" value="Genomic_DNA"/>
</dbReference>
<sequence length="90" mass="9439">MSIPSVSPPRPPAVEERAPAAAALPADAPWYAGVTRYQWLVLTIASLGWVFDVFEGQIFVASMNEAMPSLVPAGTAPGQIALYNNIALGA</sequence>
<reference evidence="1" key="1">
    <citation type="submission" date="2020-02" db="EMBL/GenBank/DDBJ databases">
        <authorList>
            <person name="Meier V. D."/>
        </authorList>
    </citation>
    <scope>NUCLEOTIDE SEQUENCE</scope>
    <source>
        <strain evidence="1">AVDCRST_MAG11</strain>
    </source>
</reference>
<name>A0A6J4JWQ4_9BACT</name>
<proteinExistence type="predicted"/>
<organism evidence="1">
    <name type="scientific">uncultured Gemmatimonadaceae bacterium</name>
    <dbReference type="NCBI Taxonomy" id="246130"/>
    <lineage>
        <taxon>Bacteria</taxon>
        <taxon>Pseudomonadati</taxon>
        <taxon>Gemmatimonadota</taxon>
        <taxon>Gemmatimonadia</taxon>
        <taxon>Gemmatimonadales</taxon>
        <taxon>Gemmatimonadaceae</taxon>
        <taxon>environmental samples</taxon>
    </lineage>
</organism>
<dbReference type="AlphaFoldDB" id="A0A6J4JWQ4"/>